<keyword evidence="3" id="KW-1185">Reference proteome</keyword>
<dbReference type="EMBL" id="JACSIT010000153">
    <property type="protein sequence ID" value="MBC6996638.1"/>
    <property type="molecule type" value="Genomic_DNA"/>
</dbReference>
<dbReference type="AlphaFoldDB" id="A0A923PM07"/>
<protein>
    <recommendedName>
        <fullName evidence="1">Erythromycin biosynthesis protein CIII-like C-terminal domain-containing protein</fullName>
    </recommendedName>
</protein>
<evidence type="ECO:0000259" key="1">
    <source>
        <dbReference type="Pfam" id="PF06722"/>
    </source>
</evidence>
<dbReference type="RefSeq" id="WP_187468642.1">
    <property type="nucleotide sequence ID" value="NZ_JACSIT010000153.1"/>
</dbReference>
<evidence type="ECO:0000313" key="3">
    <source>
        <dbReference type="Proteomes" id="UP000650081"/>
    </source>
</evidence>
<proteinExistence type="predicted"/>
<reference evidence="2" key="1">
    <citation type="submission" date="2020-08" db="EMBL/GenBank/DDBJ databases">
        <title>Lewinella bacteria from marine environments.</title>
        <authorList>
            <person name="Zhong Y."/>
        </authorList>
    </citation>
    <scope>NUCLEOTIDE SEQUENCE</scope>
    <source>
        <strain evidence="2">KCTC 42187</strain>
    </source>
</reference>
<dbReference type="PANTHER" id="PTHR21015:SF22">
    <property type="entry name" value="GLYCOSYLTRANSFERASE"/>
    <property type="match status" value="1"/>
</dbReference>
<dbReference type="Pfam" id="PF06722">
    <property type="entry name" value="EryCIII-like_C"/>
    <property type="match status" value="1"/>
</dbReference>
<sequence length="407" mass="46167">MSNQPKVLVFAFDLLAHYTRCLRIAELLEKHFEFIFQESDYDKVVQRQGFKTFPCLRLAEKELVANGCREDVMNWPRTDMEKVMLAQRAAIEHYKPSFVLGDMSPTLSMAAEMSGVKYVSVVNSYLSRYCDVPFEMPDCLPNITEDIIDVPPFYRSKLVDREGFIAVTRSQKEFRFLRRQYGLTKKLNLALELEGDQTWICDSPLFHPIKSELPETVEAIGPLRFFPQGLCAEDIPVRLDKKSIMVTMGSSGNYDFLHKLADPALADYEFLVCGSPSDLELSDNVRDIKFADFNTLIPRVDLVICHGGNGSLYQALAAGKPSLCFPSFFEQRFNSERIAALGWGDVLAHDVIAQDLHAAIETWAGKDLTPIAENIANWESRQQSILENLTGRLLKTDTETWNIQQVA</sequence>
<dbReference type="InterPro" id="IPR010610">
    <property type="entry name" value="EryCIII-like_C"/>
</dbReference>
<accession>A0A923PM07</accession>
<organism evidence="2 3">
    <name type="scientific">Neolewinella lacunae</name>
    <dbReference type="NCBI Taxonomy" id="1517758"/>
    <lineage>
        <taxon>Bacteria</taxon>
        <taxon>Pseudomonadati</taxon>
        <taxon>Bacteroidota</taxon>
        <taxon>Saprospiria</taxon>
        <taxon>Saprospirales</taxon>
        <taxon>Lewinellaceae</taxon>
        <taxon>Neolewinella</taxon>
    </lineage>
</organism>
<comment type="caution">
    <text evidence="2">The sequence shown here is derived from an EMBL/GenBank/DDBJ whole genome shotgun (WGS) entry which is preliminary data.</text>
</comment>
<name>A0A923PM07_9BACT</name>
<dbReference type="Proteomes" id="UP000650081">
    <property type="component" value="Unassembled WGS sequence"/>
</dbReference>
<gene>
    <name evidence="2" type="ORF">H9S92_20875</name>
</gene>
<evidence type="ECO:0000313" key="2">
    <source>
        <dbReference type="EMBL" id="MBC6996638.1"/>
    </source>
</evidence>
<feature type="domain" description="Erythromycin biosynthesis protein CIII-like C-terminal" evidence="1">
    <location>
        <begin position="280"/>
        <end position="360"/>
    </location>
</feature>
<dbReference type="SUPFAM" id="SSF53756">
    <property type="entry name" value="UDP-Glycosyltransferase/glycogen phosphorylase"/>
    <property type="match status" value="1"/>
</dbReference>
<dbReference type="Gene3D" id="3.40.50.2000">
    <property type="entry name" value="Glycogen Phosphorylase B"/>
    <property type="match status" value="2"/>
</dbReference>
<dbReference type="PANTHER" id="PTHR21015">
    <property type="entry name" value="UDP-N-ACETYLGLUCOSAMINE--N-ACETYLMURAMYL-(PENTAPEPTIDE) PYROPHOSPHORYL-UNDECAPRENOL N-ACETYLGLUCOSAMINE TRANSFERASE 1"/>
    <property type="match status" value="1"/>
</dbReference>
<dbReference type="GO" id="GO:0016757">
    <property type="term" value="F:glycosyltransferase activity"/>
    <property type="evidence" value="ECO:0007669"/>
    <property type="project" value="UniProtKB-ARBA"/>
</dbReference>